<feature type="transmembrane region" description="Helical" evidence="8">
    <location>
        <begin position="335"/>
        <end position="359"/>
    </location>
</feature>
<evidence type="ECO:0000313" key="9">
    <source>
        <dbReference type="EMBL" id="SEM14387.1"/>
    </source>
</evidence>
<keyword evidence="4" id="KW-1003">Cell membrane</keyword>
<feature type="transmembrane region" description="Helical" evidence="8">
    <location>
        <begin position="302"/>
        <end position="323"/>
    </location>
</feature>
<evidence type="ECO:0000256" key="5">
    <source>
        <dbReference type="ARBA" id="ARBA00022692"/>
    </source>
</evidence>
<keyword evidence="7 8" id="KW-0472">Membrane</keyword>
<evidence type="ECO:0000256" key="4">
    <source>
        <dbReference type="ARBA" id="ARBA00022475"/>
    </source>
</evidence>
<evidence type="ECO:0000256" key="3">
    <source>
        <dbReference type="ARBA" id="ARBA00022448"/>
    </source>
</evidence>
<evidence type="ECO:0000256" key="6">
    <source>
        <dbReference type="ARBA" id="ARBA00022989"/>
    </source>
</evidence>
<feature type="transmembrane region" description="Helical" evidence="8">
    <location>
        <begin position="47"/>
        <end position="66"/>
    </location>
</feature>
<dbReference type="PANTHER" id="PTHR30047">
    <property type="entry name" value="HIGH-AFFINITY CHOLINE TRANSPORT PROTEIN-RELATED"/>
    <property type="match status" value="1"/>
</dbReference>
<feature type="transmembrane region" description="Helical" evidence="8">
    <location>
        <begin position="178"/>
        <end position="199"/>
    </location>
</feature>
<keyword evidence="5 8" id="KW-0812">Transmembrane</keyword>
<feature type="transmembrane region" description="Helical" evidence="8">
    <location>
        <begin position="252"/>
        <end position="276"/>
    </location>
</feature>
<feature type="transmembrane region" description="Helical" evidence="8">
    <location>
        <begin position="12"/>
        <end position="35"/>
    </location>
</feature>
<proteinExistence type="inferred from homology"/>
<dbReference type="OrthoDB" id="9775735at2"/>
<accession>A0A1H7W031</accession>
<gene>
    <name evidence="9" type="ORF">SAMN05444853_10648</name>
</gene>
<feature type="transmembrane region" description="Helical" evidence="8">
    <location>
        <begin position="87"/>
        <end position="106"/>
    </location>
</feature>
<feature type="transmembrane region" description="Helical" evidence="8">
    <location>
        <begin position="219"/>
        <end position="240"/>
    </location>
</feature>
<dbReference type="GeneID" id="83543606"/>
<reference evidence="10" key="1">
    <citation type="submission" date="2016-10" db="EMBL/GenBank/DDBJ databases">
        <authorList>
            <person name="Varghese N."/>
            <person name="Submissions S."/>
        </authorList>
    </citation>
    <scope>NUCLEOTIDE SEQUENCE [LARGE SCALE GENOMIC DNA]</scope>
    <source>
        <strain evidence="10">DSM 24204</strain>
    </source>
</reference>
<feature type="transmembrane region" description="Helical" evidence="8">
    <location>
        <begin position="453"/>
        <end position="474"/>
    </location>
</feature>
<dbReference type="Proteomes" id="UP000198883">
    <property type="component" value="Unassembled WGS sequence"/>
</dbReference>
<sequence>MFLQHLKKSHYGMLVIGIIMTIFLVLPDYSIHLIADFTLFCIDKFGLEIILFATLMVLLAIGISLSPIGKWRIGNNNAKPEFGLFSWLARLFTCGMGSGLIFWGIAEPLFHFSNLPHFAQKYHQSSDTALALTYFHWGVHAWSIYGLGALAVAWFGFNRGRSLHISASFTDKKTGKWLLVDWLAIMAIIFGLAGTFANSTALVQTGLQQSLSLNLDSEGFRFSFILILATLFTVSSILGLERGIKRLSQLNTGLMLAFIVVMFVLFNPLDILSTIFSSCKSYIILLPEVSFNIEPESKQWSLGWSVIYIVWWIAWTPFVAPFIAKISYGRTIRQFLFCVIVIPTLASIIWFSVFGGMALSQPYLSELIQAVNQGYTQGLFQFFTHLPFGYILSFVAILLLITFIITSADSALLVCGILSNNESIKNKILWAILLVILSMALIYINDVDLNKQVAIAGALPFALVQLGQIIAMFVDMGKQYKKDSVVQT</sequence>
<keyword evidence="3" id="KW-0813">Transport</keyword>
<dbReference type="GO" id="GO:0005886">
    <property type="term" value="C:plasma membrane"/>
    <property type="evidence" value="ECO:0007669"/>
    <property type="project" value="UniProtKB-SubCell"/>
</dbReference>
<comment type="similarity">
    <text evidence="2">Belongs to the BCCT transporter (TC 2.A.15) family.</text>
</comment>
<dbReference type="STRING" id="97481.SAMN05444853_10648"/>
<dbReference type="AlphaFoldDB" id="A0A1H7W031"/>
<feature type="transmembrane region" description="Helical" evidence="8">
    <location>
        <begin position="134"/>
        <end position="157"/>
    </location>
</feature>
<protein>
    <submittedName>
        <fullName evidence="9">Glycine betaine transporter</fullName>
    </submittedName>
</protein>
<feature type="transmembrane region" description="Helical" evidence="8">
    <location>
        <begin position="388"/>
        <end position="416"/>
    </location>
</feature>
<evidence type="ECO:0000256" key="1">
    <source>
        <dbReference type="ARBA" id="ARBA00004651"/>
    </source>
</evidence>
<dbReference type="PANTHER" id="PTHR30047:SF7">
    <property type="entry name" value="HIGH-AFFINITY CHOLINE TRANSPORT PROTEIN"/>
    <property type="match status" value="1"/>
</dbReference>
<organism evidence="9 10">
    <name type="scientific">Phocoenobacter skyensis</name>
    <dbReference type="NCBI Taxonomy" id="97481"/>
    <lineage>
        <taxon>Bacteria</taxon>
        <taxon>Pseudomonadati</taxon>
        <taxon>Pseudomonadota</taxon>
        <taxon>Gammaproteobacteria</taxon>
        <taxon>Pasteurellales</taxon>
        <taxon>Pasteurellaceae</taxon>
        <taxon>Phocoenobacter</taxon>
    </lineage>
</organism>
<dbReference type="InterPro" id="IPR000060">
    <property type="entry name" value="BCCT_transptr"/>
</dbReference>
<evidence type="ECO:0000256" key="8">
    <source>
        <dbReference type="SAM" id="Phobius"/>
    </source>
</evidence>
<comment type="subcellular location">
    <subcellularLocation>
        <location evidence="1">Cell membrane</location>
        <topology evidence="1">Multi-pass membrane protein</topology>
    </subcellularLocation>
</comment>
<evidence type="ECO:0000313" key="10">
    <source>
        <dbReference type="Proteomes" id="UP000198883"/>
    </source>
</evidence>
<feature type="transmembrane region" description="Helical" evidence="8">
    <location>
        <begin position="428"/>
        <end position="447"/>
    </location>
</feature>
<dbReference type="Pfam" id="PF02028">
    <property type="entry name" value="BCCT"/>
    <property type="match status" value="1"/>
</dbReference>
<dbReference type="EMBL" id="FOBN01000006">
    <property type="protein sequence ID" value="SEM14387.1"/>
    <property type="molecule type" value="Genomic_DNA"/>
</dbReference>
<keyword evidence="6 8" id="KW-1133">Transmembrane helix</keyword>
<dbReference type="RefSeq" id="WP_090921109.1">
    <property type="nucleotide sequence ID" value="NZ_CP016180.1"/>
</dbReference>
<name>A0A1H7W031_9PAST</name>
<evidence type="ECO:0000256" key="2">
    <source>
        <dbReference type="ARBA" id="ARBA00005658"/>
    </source>
</evidence>
<dbReference type="GO" id="GO:0022857">
    <property type="term" value="F:transmembrane transporter activity"/>
    <property type="evidence" value="ECO:0007669"/>
    <property type="project" value="InterPro"/>
</dbReference>
<evidence type="ECO:0000256" key="7">
    <source>
        <dbReference type="ARBA" id="ARBA00023136"/>
    </source>
</evidence>